<evidence type="ECO:0000313" key="4">
    <source>
        <dbReference type="Proteomes" id="UP000239425"/>
    </source>
</evidence>
<dbReference type="Proteomes" id="UP000239425">
    <property type="component" value="Unassembled WGS sequence"/>
</dbReference>
<feature type="binding site" evidence="2">
    <location>
        <position position="51"/>
    </location>
    <ligand>
        <name>substrate</name>
    </ligand>
</feature>
<reference evidence="3 4" key="1">
    <citation type="submission" date="2017-11" db="EMBL/GenBank/DDBJ databases">
        <title>Comparative genomic analysis of Holospora spp., intranuclear symbionts of paramecia.</title>
        <authorList>
            <person name="Garushyants S.K."/>
            <person name="Beliavskaya A."/>
            <person name="Malko D.B."/>
            <person name="Logacheva M.D."/>
            <person name="Rautian M.S."/>
            <person name="Gelfand M.S."/>
        </authorList>
    </citation>
    <scope>NUCLEOTIDE SEQUENCE [LARGE SCALE GENOMIC DNA]</scope>
    <source>
        <strain evidence="4">02AZ16</strain>
    </source>
</reference>
<dbReference type="NCBIfam" id="TIGR00055">
    <property type="entry name" value="uppS"/>
    <property type="match status" value="1"/>
</dbReference>
<name>A0A2S5RAE5_9PROT</name>
<sequence>MDGNGRWAEAQGLDRSMGHVKGAETLRNVIITALENSVRYLTVYGFSTENWRRPRQEVDTILSIFQDYLKNETVKLHEQGVCLRILGDKSCFSDSLQSLIQWAQRLTEHNNRLGLQIAMSYGSRLEIVNAVKLLAERCTKQEINLNDITCEAFSKALETAPWPDPDLLIRTGGEVRLSNYLLWQLSYTELLFLDTYWPEFSQEEFVQAMSTYQQRHRRYGSLS</sequence>
<feature type="binding site" evidence="2">
    <location>
        <begin position="47"/>
        <end position="49"/>
    </location>
    <ligand>
        <name>substrate</name>
    </ligand>
</feature>
<feature type="binding site" evidence="2">
    <location>
        <position position="53"/>
    </location>
    <ligand>
        <name>substrate</name>
    </ligand>
</feature>
<dbReference type="Pfam" id="PF01255">
    <property type="entry name" value="Prenyltransf"/>
    <property type="match status" value="1"/>
</dbReference>
<dbReference type="HAMAP" id="MF_01139">
    <property type="entry name" value="ISPT"/>
    <property type="match status" value="1"/>
</dbReference>
<dbReference type="AlphaFoldDB" id="A0A2S5RAE5"/>
<dbReference type="GO" id="GO:0000287">
    <property type="term" value="F:magnesium ion binding"/>
    <property type="evidence" value="ECO:0007669"/>
    <property type="project" value="UniProtKB-UniRule"/>
</dbReference>
<feature type="binding site" evidence="2">
    <location>
        <begin position="176"/>
        <end position="178"/>
    </location>
    <ligand>
        <name>substrate</name>
    </ligand>
</feature>
<dbReference type="PROSITE" id="PS01066">
    <property type="entry name" value="UPP_SYNTHASE"/>
    <property type="match status" value="1"/>
</dbReference>
<feature type="binding site" evidence="2">
    <location>
        <position position="19"/>
    </location>
    <ligand>
        <name>substrate</name>
    </ligand>
</feature>
<dbReference type="GO" id="GO:0045547">
    <property type="term" value="F:ditrans,polycis-polyprenyl diphosphate synthase [(2E,6E)-farnesyl diphosphate specific] activity"/>
    <property type="evidence" value="ECO:0007669"/>
    <property type="project" value="TreeGrafter"/>
</dbReference>
<proteinExistence type="inferred from homology"/>
<dbReference type="Gene3D" id="3.40.1180.10">
    <property type="entry name" value="Decaprenyl diphosphate synthase-like"/>
    <property type="match status" value="1"/>
</dbReference>
<accession>A0A2S5RAE5</accession>
<protein>
    <recommendedName>
        <fullName evidence="2">Isoprenyl transferase</fullName>
        <ecNumber evidence="2">2.5.1.-</ecNumber>
    </recommendedName>
</protein>
<dbReference type="PANTHER" id="PTHR10291">
    <property type="entry name" value="DEHYDRODOLICHYL DIPHOSPHATE SYNTHASE FAMILY MEMBER"/>
    <property type="match status" value="1"/>
</dbReference>
<dbReference type="PANTHER" id="PTHR10291:SF0">
    <property type="entry name" value="DEHYDRODOLICHYL DIPHOSPHATE SYNTHASE 2"/>
    <property type="match status" value="1"/>
</dbReference>
<feature type="binding site" evidence="2">
    <location>
        <position position="2"/>
    </location>
    <ligand>
        <name>Mg(2+)</name>
        <dbReference type="ChEBI" id="CHEBI:18420"/>
    </ligand>
</feature>
<dbReference type="InterPro" id="IPR001441">
    <property type="entry name" value="UPP_synth-like"/>
</dbReference>
<feature type="binding site" evidence="2">
    <location>
        <position position="170"/>
    </location>
    <ligand>
        <name>substrate</name>
    </ligand>
</feature>
<comment type="cofactor">
    <cofactor evidence="2">
        <name>Mg(2+)</name>
        <dbReference type="ChEBI" id="CHEBI:18420"/>
    </cofactor>
    <text evidence="2">Binds 2 magnesium ions per subunit.</text>
</comment>
<comment type="similarity">
    <text evidence="2">Belongs to the UPP synthase family.</text>
</comment>
<feature type="active site" evidence="2">
    <location>
        <position position="2"/>
    </location>
</feature>
<dbReference type="GO" id="GO:0016094">
    <property type="term" value="P:polyprenol biosynthetic process"/>
    <property type="evidence" value="ECO:0007669"/>
    <property type="project" value="TreeGrafter"/>
</dbReference>
<comment type="caution">
    <text evidence="3">The sequence shown here is derived from an EMBL/GenBank/DDBJ whole genome shotgun (WGS) entry which is preliminary data.</text>
</comment>
<gene>
    <name evidence="3" type="ORF">HCUR_00464</name>
</gene>
<feature type="binding site" evidence="2">
    <location>
        <begin position="3"/>
        <end position="6"/>
    </location>
    <ligand>
        <name>substrate</name>
    </ligand>
</feature>
<evidence type="ECO:0000313" key="3">
    <source>
        <dbReference type="EMBL" id="PPE04273.1"/>
    </source>
</evidence>
<feature type="binding site" evidence="2">
    <location>
        <position position="15"/>
    </location>
    <ligand>
        <name>substrate</name>
    </ligand>
</feature>
<feature type="binding site" evidence="2">
    <location>
        <position position="7"/>
    </location>
    <ligand>
        <name>substrate</name>
    </ligand>
</feature>
<dbReference type="CDD" id="cd00475">
    <property type="entry name" value="Cis_IPPS"/>
    <property type="match status" value="1"/>
</dbReference>
<keyword evidence="2" id="KW-0479">Metal-binding</keyword>
<dbReference type="EC" id="2.5.1.-" evidence="2"/>
<dbReference type="EMBL" id="PHHC01000078">
    <property type="protein sequence ID" value="PPE04273.1"/>
    <property type="molecule type" value="Genomic_DNA"/>
</dbReference>
<dbReference type="InterPro" id="IPR036424">
    <property type="entry name" value="UPP_synth-like_sf"/>
</dbReference>
<feature type="binding site" evidence="2">
    <location>
        <position position="189"/>
    </location>
    <ligand>
        <name>Mg(2+)</name>
        <dbReference type="ChEBI" id="CHEBI:18420"/>
    </ligand>
</feature>
<keyword evidence="4" id="KW-1185">Reference proteome</keyword>
<evidence type="ECO:0000256" key="2">
    <source>
        <dbReference type="HAMAP-Rule" id="MF_01139"/>
    </source>
</evidence>
<dbReference type="SUPFAM" id="SSF64005">
    <property type="entry name" value="Undecaprenyl diphosphate synthase"/>
    <property type="match status" value="1"/>
</dbReference>
<keyword evidence="1 2" id="KW-0808">Transferase</keyword>
<dbReference type="InterPro" id="IPR018520">
    <property type="entry name" value="UPP_synth-like_CS"/>
</dbReference>
<keyword evidence="2" id="KW-0460">Magnesium</keyword>
<feature type="active site" description="Proton acceptor" evidence="2">
    <location>
        <position position="50"/>
    </location>
</feature>
<comment type="subunit">
    <text evidence="2">Homodimer.</text>
</comment>
<comment type="function">
    <text evidence="2">Catalyzes the condensation of isopentenyl diphosphate (IPP) with allylic pyrophosphates generating different type of terpenoids.</text>
</comment>
<organism evidence="3 4">
    <name type="scientific">Holospora curviuscula</name>
    <dbReference type="NCBI Taxonomy" id="1082868"/>
    <lineage>
        <taxon>Bacteria</taxon>
        <taxon>Pseudomonadati</taxon>
        <taxon>Pseudomonadota</taxon>
        <taxon>Alphaproteobacteria</taxon>
        <taxon>Holosporales</taxon>
        <taxon>Holosporaceae</taxon>
        <taxon>Holospora</taxon>
    </lineage>
</organism>
<evidence type="ECO:0000256" key="1">
    <source>
        <dbReference type="ARBA" id="ARBA00022679"/>
    </source>
</evidence>